<reference evidence="3" key="4">
    <citation type="submission" date="2024-02" db="EMBL/GenBank/DDBJ databases">
        <title>Comparative genomics of Cryptococcus and Kwoniella reveals pathogenesis evolution and contrasting modes of karyotype evolution via chromosome fusion or intercentromeric recombination.</title>
        <authorList>
            <person name="Coelho M.A."/>
            <person name="David-Palma M."/>
            <person name="Shea T."/>
            <person name="Bowers K."/>
            <person name="McGinley-Smith S."/>
            <person name="Mohammad A.W."/>
            <person name="Gnirke A."/>
            <person name="Yurkov A.M."/>
            <person name="Nowrousian M."/>
            <person name="Sun S."/>
            <person name="Cuomo C.A."/>
            <person name="Heitman J."/>
        </authorList>
    </citation>
    <scope>NUCLEOTIDE SEQUENCE</scope>
    <source>
        <strain evidence="3">CBS 10737</strain>
    </source>
</reference>
<dbReference type="Proteomes" id="UP000094020">
    <property type="component" value="Chromosome 7"/>
</dbReference>
<sequence>MPNFLKFFRSSAPHPVRQKAKNVISNFARQNGSSQTDLKGKSKAIWQDPAEIGGDLLHDVIYICSDVINESNILMKFLTNQNTNSSLLTQIMILIETQKQELEEINPYTGQRKYPALITLEQIYHKVNEDVKETTNLSGRNAEKKLSSLIQVLQEGPDYLIDIIFITTIIHQASIISIQFSNEIRGILDKAINDHSNLDGFRIAAQSIIAISSAINRDLLEDKESEEAYKKIGVLIKLLQARISPSTKSTQIPSIPANRSISTSSDSASSIIPNSQGSISSTSSPKFTSLSTKEIQNQYGTGKNLPGLSSYQSTTYPNMTNRISSVEFDDSNSKSSSEISIWEYRGQKLTSSALQLILTEEIQLFSDSSGQYSGEVTYDDLRKTWIPKHFEKLKKSNLKEEEDGEIPDTTNLGFKLKEKDEWGNKIGWYDNGSGIKEMYYLEEPSFELKDDNDDDDD</sequence>
<evidence type="ECO:0000313" key="3">
    <source>
        <dbReference type="EMBL" id="WWC71729.1"/>
    </source>
</evidence>
<dbReference type="RefSeq" id="XP_019011312.1">
    <property type="nucleotide sequence ID" value="XM_019155158.1"/>
</dbReference>
<dbReference type="GeneID" id="30171779"/>
<reference evidence="2" key="3">
    <citation type="submission" date="2016-07" db="EMBL/GenBank/DDBJ databases">
        <title>Evolution of pathogenesis and genome organization in the Tremellales.</title>
        <authorList>
            <person name="Cuomo C."/>
            <person name="Litvintseva A."/>
            <person name="Heitman J."/>
            <person name="Chen Y."/>
            <person name="Sun S."/>
            <person name="Springer D."/>
            <person name="Dromer F."/>
            <person name="Young S."/>
            <person name="Zeng Q."/>
            <person name="Chapman S."/>
            <person name="Gujja S."/>
            <person name="Saif S."/>
            <person name="Birren B."/>
        </authorList>
    </citation>
    <scope>NUCLEOTIDE SEQUENCE</scope>
    <source>
        <strain evidence="2">CBS 10737</strain>
    </source>
</reference>
<evidence type="ECO:0000256" key="1">
    <source>
        <dbReference type="SAM" id="MobiDB-lite"/>
    </source>
</evidence>
<feature type="compositionally biased region" description="Polar residues" evidence="1">
    <location>
        <begin position="248"/>
        <end position="259"/>
    </location>
</feature>
<proteinExistence type="predicted"/>
<reference evidence="3" key="2">
    <citation type="submission" date="2013-07" db="EMBL/GenBank/DDBJ databases">
        <authorList>
            <consortium name="The Broad Institute Genome Sequencing Platform"/>
            <person name="Cuomo C."/>
            <person name="Litvintseva A."/>
            <person name="Chen Y."/>
            <person name="Heitman J."/>
            <person name="Sun S."/>
            <person name="Springer D."/>
            <person name="Dromer F."/>
            <person name="Young S.K."/>
            <person name="Zeng Q."/>
            <person name="Gargeya S."/>
            <person name="Fitzgerald M."/>
            <person name="Abouelleil A."/>
            <person name="Alvarado L."/>
            <person name="Berlin A.M."/>
            <person name="Chapman S.B."/>
            <person name="Dewar J."/>
            <person name="Goldberg J."/>
            <person name="Griggs A."/>
            <person name="Gujja S."/>
            <person name="Hansen M."/>
            <person name="Howarth C."/>
            <person name="Imamovic A."/>
            <person name="Larimer J."/>
            <person name="McCowan C."/>
            <person name="Murphy C."/>
            <person name="Pearson M."/>
            <person name="Priest M."/>
            <person name="Roberts A."/>
            <person name="Saif S."/>
            <person name="Shea T."/>
            <person name="Sykes S."/>
            <person name="Wortman J."/>
            <person name="Nusbaum C."/>
            <person name="Birren B."/>
        </authorList>
    </citation>
    <scope>NUCLEOTIDE SEQUENCE</scope>
    <source>
        <strain evidence="3">CBS 10737</strain>
    </source>
</reference>
<feature type="compositionally biased region" description="Low complexity" evidence="1">
    <location>
        <begin position="260"/>
        <end position="291"/>
    </location>
</feature>
<evidence type="ECO:0000313" key="4">
    <source>
        <dbReference type="Proteomes" id="UP000094020"/>
    </source>
</evidence>
<dbReference type="OrthoDB" id="2575502at2759"/>
<keyword evidence="4" id="KW-1185">Reference proteome</keyword>
<evidence type="ECO:0000313" key="2">
    <source>
        <dbReference type="EMBL" id="OCF50093.1"/>
    </source>
</evidence>
<dbReference type="EMBL" id="CP144525">
    <property type="protein sequence ID" value="WWC71729.1"/>
    <property type="molecule type" value="Genomic_DNA"/>
</dbReference>
<dbReference type="AlphaFoldDB" id="A0A1B9I3I7"/>
<accession>A0A1B9I3I7</accession>
<dbReference type="KEGG" id="kpin:30171779"/>
<organism evidence="2">
    <name type="scientific">Kwoniella pini CBS 10737</name>
    <dbReference type="NCBI Taxonomy" id="1296096"/>
    <lineage>
        <taxon>Eukaryota</taxon>
        <taxon>Fungi</taxon>
        <taxon>Dikarya</taxon>
        <taxon>Basidiomycota</taxon>
        <taxon>Agaricomycotina</taxon>
        <taxon>Tremellomycetes</taxon>
        <taxon>Tremellales</taxon>
        <taxon>Cryptococcaceae</taxon>
        <taxon>Kwoniella</taxon>
    </lineage>
</organism>
<gene>
    <name evidence="2" type="ORF">I206_03410</name>
    <name evidence="3" type="ORF">I206_105687</name>
</gene>
<feature type="region of interest" description="Disordered" evidence="1">
    <location>
        <begin position="248"/>
        <end position="291"/>
    </location>
</feature>
<dbReference type="EMBL" id="KI894010">
    <property type="protein sequence ID" value="OCF50093.1"/>
    <property type="molecule type" value="Genomic_DNA"/>
</dbReference>
<name>A0A1B9I3I7_9TREE</name>
<protein>
    <submittedName>
        <fullName evidence="2">Uncharacterized protein</fullName>
    </submittedName>
</protein>
<reference evidence="2" key="1">
    <citation type="submission" date="2013-07" db="EMBL/GenBank/DDBJ databases">
        <title>The Genome Sequence of Cryptococcus pinus CBS10737.</title>
        <authorList>
            <consortium name="The Broad Institute Genome Sequencing Platform"/>
            <person name="Cuomo C."/>
            <person name="Litvintseva A."/>
            <person name="Chen Y."/>
            <person name="Heitman J."/>
            <person name="Sun S."/>
            <person name="Springer D."/>
            <person name="Dromer F."/>
            <person name="Young S.K."/>
            <person name="Zeng Q."/>
            <person name="Gargeya S."/>
            <person name="Fitzgerald M."/>
            <person name="Abouelleil A."/>
            <person name="Alvarado L."/>
            <person name="Berlin A.M."/>
            <person name="Chapman S.B."/>
            <person name="Dewar J."/>
            <person name="Goldberg J."/>
            <person name="Griggs A."/>
            <person name="Gujja S."/>
            <person name="Hansen M."/>
            <person name="Howarth C."/>
            <person name="Imamovic A."/>
            <person name="Larimer J."/>
            <person name="McCowan C."/>
            <person name="Murphy C."/>
            <person name="Pearson M."/>
            <person name="Priest M."/>
            <person name="Roberts A."/>
            <person name="Saif S."/>
            <person name="Shea T."/>
            <person name="Sykes S."/>
            <person name="Wortman J."/>
            <person name="Nusbaum C."/>
            <person name="Birren B."/>
        </authorList>
    </citation>
    <scope>NUCLEOTIDE SEQUENCE [LARGE SCALE GENOMIC DNA]</scope>
    <source>
        <strain evidence="2">CBS 10737</strain>
    </source>
</reference>